<evidence type="ECO:0000313" key="1">
    <source>
        <dbReference type="EMBL" id="MBW80921.1"/>
    </source>
</evidence>
<dbReference type="AlphaFoldDB" id="A0A2P2II92"/>
<proteinExistence type="predicted"/>
<dbReference type="EMBL" id="GGEC01000438">
    <property type="protein sequence ID" value="MBW80921.1"/>
    <property type="molecule type" value="Transcribed_RNA"/>
</dbReference>
<reference evidence="1" key="1">
    <citation type="submission" date="2018-02" db="EMBL/GenBank/DDBJ databases">
        <title>Rhizophora mucronata_Transcriptome.</title>
        <authorList>
            <person name="Meera S.P."/>
            <person name="Sreeshan A."/>
            <person name="Augustine A."/>
        </authorList>
    </citation>
    <scope>NUCLEOTIDE SEQUENCE</scope>
    <source>
        <tissue evidence="1">Leaf</tissue>
    </source>
</reference>
<organism evidence="1">
    <name type="scientific">Rhizophora mucronata</name>
    <name type="common">Asiatic mangrove</name>
    <dbReference type="NCBI Taxonomy" id="61149"/>
    <lineage>
        <taxon>Eukaryota</taxon>
        <taxon>Viridiplantae</taxon>
        <taxon>Streptophyta</taxon>
        <taxon>Embryophyta</taxon>
        <taxon>Tracheophyta</taxon>
        <taxon>Spermatophyta</taxon>
        <taxon>Magnoliopsida</taxon>
        <taxon>eudicotyledons</taxon>
        <taxon>Gunneridae</taxon>
        <taxon>Pentapetalae</taxon>
        <taxon>rosids</taxon>
        <taxon>fabids</taxon>
        <taxon>Malpighiales</taxon>
        <taxon>Rhizophoraceae</taxon>
        <taxon>Rhizophora</taxon>
    </lineage>
</organism>
<sequence>MSFFCSTMFYCYVSSIANLPTKMVYNGEKCSILEILHLGIYLIQFEYNMLICAVRACRFH</sequence>
<accession>A0A2P2II92</accession>
<protein>
    <submittedName>
        <fullName evidence="1">Uncharacterized protein</fullName>
    </submittedName>
</protein>
<name>A0A2P2II92_RHIMU</name>